<feature type="binding site" evidence="9">
    <location>
        <position position="12"/>
    </location>
    <ligand>
        <name>Mg(2+)</name>
        <dbReference type="ChEBI" id="CHEBI:18420"/>
    </ligand>
</feature>
<dbReference type="AlphaFoldDB" id="A0A4Y3II51"/>
<dbReference type="GO" id="GO:0019700">
    <property type="term" value="P:organic phosphonate catabolic process"/>
    <property type="evidence" value="ECO:0007669"/>
    <property type="project" value="InterPro"/>
</dbReference>
<dbReference type="GO" id="GO:0050194">
    <property type="term" value="F:phosphonoacetaldehyde hydrolase activity"/>
    <property type="evidence" value="ECO:0007669"/>
    <property type="project" value="UniProtKB-UniRule"/>
</dbReference>
<reference evidence="10 11" key="1">
    <citation type="submission" date="2019-06" db="EMBL/GenBank/DDBJ databases">
        <title>Whole genome shotgun sequence of Vibrio comitans NBRC 102076.</title>
        <authorList>
            <person name="Hosoyama A."/>
            <person name="Uohara A."/>
            <person name="Ohji S."/>
            <person name="Ichikawa N."/>
        </authorList>
    </citation>
    <scope>NUCLEOTIDE SEQUENCE [LARGE SCALE GENOMIC DNA]</scope>
    <source>
        <strain evidence="10 11">NBRC 102076</strain>
    </source>
</reference>
<keyword evidence="11" id="KW-1185">Reference proteome</keyword>
<comment type="catalytic activity">
    <reaction evidence="6 9">
        <text>phosphonoacetaldehyde + H2O = acetaldehyde + phosphate + H(+)</text>
        <dbReference type="Rhea" id="RHEA:18905"/>
        <dbReference type="ChEBI" id="CHEBI:15343"/>
        <dbReference type="ChEBI" id="CHEBI:15377"/>
        <dbReference type="ChEBI" id="CHEBI:15378"/>
        <dbReference type="ChEBI" id="CHEBI:43474"/>
        <dbReference type="ChEBI" id="CHEBI:58383"/>
        <dbReference type="EC" id="3.11.1.1"/>
    </reaction>
</comment>
<dbReference type="Pfam" id="PF00702">
    <property type="entry name" value="Hydrolase"/>
    <property type="match status" value="1"/>
</dbReference>
<evidence type="ECO:0000256" key="2">
    <source>
        <dbReference type="ARBA" id="ARBA00022723"/>
    </source>
</evidence>
<keyword evidence="4 9" id="KW-0460">Magnesium</keyword>
<evidence type="ECO:0000313" key="10">
    <source>
        <dbReference type="EMBL" id="GEA59133.1"/>
    </source>
</evidence>
<evidence type="ECO:0000256" key="3">
    <source>
        <dbReference type="ARBA" id="ARBA00022801"/>
    </source>
</evidence>
<dbReference type="EC" id="3.11.1.1" evidence="8 9"/>
<dbReference type="GO" id="GO:0008967">
    <property type="term" value="F:phosphoglycolate phosphatase activity"/>
    <property type="evidence" value="ECO:0007669"/>
    <property type="project" value="TreeGrafter"/>
</dbReference>
<dbReference type="RefSeq" id="WP_141268696.1">
    <property type="nucleotide sequence ID" value="NZ_BJLH01000001.1"/>
</dbReference>
<comment type="cofactor">
    <cofactor evidence="9">
        <name>Mg(2+)</name>
        <dbReference type="ChEBI" id="CHEBI:18420"/>
    </cofactor>
    <text evidence="9">Binds 1 Mg(2+) ion per subunit.</text>
</comment>
<evidence type="ECO:0000256" key="8">
    <source>
        <dbReference type="ARBA" id="ARBA00066472"/>
    </source>
</evidence>
<keyword evidence="5 9" id="KW-0704">Schiff base</keyword>
<dbReference type="GO" id="GO:0005829">
    <property type="term" value="C:cytosol"/>
    <property type="evidence" value="ECO:0007669"/>
    <property type="project" value="TreeGrafter"/>
</dbReference>
<keyword evidence="2 9" id="KW-0479">Metal-binding</keyword>
<dbReference type="GO" id="GO:0006281">
    <property type="term" value="P:DNA repair"/>
    <property type="evidence" value="ECO:0007669"/>
    <property type="project" value="TreeGrafter"/>
</dbReference>
<organism evidence="10 11">
    <name type="scientific">Vibrio comitans NBRC 102076</name>
    <dbReference type="NCBI Taxonomy" id="1219078"/>
    <lineage>
        <taxon>Bacteria</taxon>
        <taxon>Pseudomonadati</taxon>
        <taxon>Pseudomonadota</taxon>
        <taxon>Gammaproteobacteria</taxon>
        <taxon>Vibrionales</taxon>
        <taxon>Vibrionaceae</taxon>
        <taxon>Vibrio</taxon>
    </lineage>
</organism>
<dbReference type="SFLD" id="SFLDS00003">
    <property type="entry name" value="Haloacid_Dehalogenase"/>
    <property type="match status" value="1"/>
</dbReference>
<keyword evidence="3 9" id="KW-0378">Hydrolase</keyword>
<dbReference type="InterPro" id="IPR023198">
    <property type="entry name" value="PGP-like_dom2"/>
</dbReference>
<dbReference type="Gene3D" id="1.10.150.240">
    <property type="entry name" value="Putative phosphatase, domain 2"/>
    <property type="match status" value="1"/>
</dbReference>
<comment type="similarity">
    <text evidence="9">Belongs to the HAD-like hydrolase superfamily. PhnX family.</text>
</comment>
<dbReference type="SFLD" id="SFLDF00038">
    <property type="entry name" value="phosphonoacetaldehyde_hydrolas"/>
    <property type="match status" value="1"/>
</dbReference>
<dbReference type="InterPro" id="IPR036412">
    <property type="entry name" value="HAD-like_sf"/>
</dbReference>
<dbReference type="SFLD" id="SFLDG01135">
    <property type="entry name" value="C1.5.6:_HAD__Beta-PGM__Phospha"/>
    <property type="match status" value="1"/>
</dbReference>
<protein>
    <recommendedName>
        <fullName evidence="8 9">Phosphonoacetaldehyde hydrolase</fullName>
        <shortName evidence="9">Phosphonatase</shortName>
        <ecNumber evidence="8 9">3.11.1.1</ecNumber>
    </recommendedName>
    <alternativeName>
        <fullName evidence="9">Phosphonoacetaldehyde phosphonohydrolase</fullName>
    </alternativeName>
</protein>
<dbReference type="PANTHER" id="PTHR43434">
    <property type="entry name" value="PHOSPHOGLYCOLATE PHOSPHATASE"/>
    <property type="match status" value="1"/>
</dbReference>
<dbReference type="InterPro" id="IPR023214">
    <property type="entry name" value="HAD_sf"/>
</dbReference>
<comment type="caution">
    <text evidence="10">The sequence shown here is derived from an EMBL/GenBank/DDBJ whole genome shotgun (WGS) entry which is preliminary data.</text>
</comment>
<name>A0A4Y3II51_9VIBR</name>
<evidence type="ECO:0000256" key="7">
    <source>
        <dbReference type="ARBA" id="ARBA00056573"/>
    </source>
</evidence>
<feature type="binding site" evidence="9">
    <location>
        <position position="188"/>
    </location>
    <ligand>
        <name>Mg(2+)</name>
        <dbReference type="ChEBI" id="CHEBI:18420"/>
    </ligand>
</feature>
<dbReference type="HAMAP" id="MF_01375">
    <property type="entry name" value="PhnX"/>
    <property type="match status" value="1"/>
</dbReference>
<dbReference type="Gene3D" id="3.40.50.1000">
    <property type="entry name" value="HAD superfamily/HAD-like"/>
    <property type="match status" value="1"/>
</dbReference>
<dbReference type="GO" id="GO:0000287">
    <property type="term" value="F:magnesium ion binding"/>
    <property type="evidence" value="ECO:0007669"/>
    <property type="project" value="UniProtKB-UniRule"/>
</dbReference>
<sequence>MNKVQAVIFDWAGTTVDFGSFAPTTIFVEAFKQAFDFEISLNEARGPMGMGKWDHIRTLGNDPVISERWTERFGMPMTDAQVTEIYNTFMPLQIEKVKQPEHASLIPGAKHTLEFLRENEIKVGSCSGYPRPVMDALVVAANQMGYQPDCVVASDDLEAGSRPGPWMALQNVIELGINNVAHCVKVDDAIPGIDEGLNAGMWTVGLALSGNEAGFTLDEFLQASEDEISQARERAGNKMRAANAHYVIDTIADLPSVITDINRRIADGERP</sequence>
<dbReference type="NCBIfam" id="TIGR01509">
    <property type="entry name" value="HAD-SF-IA-v3"/>
    <property type="match status" value="1"/>
</dbReference>
<evidence type="ECO:0000256" key="6">
    <source>
        <dbReference type="ARBA" id="ARBA00052005"/>
    </source>
</evidence>
<dbReference type="Proteomes" id="UP000318242">
    <property type="component" value="Unassembled WGS sequence"/>
</dbReference>
<comment type="function">
    <text evidence="7 9">Involved in phosphonate degradation.</text>
</comment>
<dbReference type="OrthoDB" id="5504491at2"/>
<comment type="subunit">
    <text evidence="1 9">Homodimer.</text>
</comment>
<dbReference type="PANTHER" id="PTHR43434:SF19">
    <property type="entry name" value="PHOSPHONOACETALDEHYDE HYDROLASE"/>
    <property type="match status" value="1"/>
</dbReference>
<dbReference type="SUPFAM" id="SSF56784">
    <property type="entry name" value="HAD-like"/>
    <property type="match status" value="1"/>
</dbReference>
<dbReference type="InterPro" id="IPR006323">
    <property type="entry name" value="Phosphonoacetald_hydro"/>
</dbReference>
<feature type="active site" description="Schiff-base intermediate with substrate" evidence="9">
    <location>
        <position position="52"/>
    </location>
</feature>
<dbReference type="FunFam" id="1.10.150.240:FF:000006">
    <property type="entry name" value="Phosphonoacetaldehyde hydrolase"/>
    <property type="match status" value="1"/>
</dbReference>
<dbReference type="NCBIfam" id="TIGR01422">
    <property type="entry name" value="phosphonatase"/>
    <property type="match status" value="1"/>
</dbReference>
<evidence type="ECO:0000256" key="5">
    <source>
        <dbReference type="ARBA" id="ARBA00023270"/>
    </source>
</evidence>
<proteinExistence type="inferred from homology"/>
<evidence type="ECO:0000256" key="1">
    <source>
        <dbReference type="ARBA" id="ARBA00011738"/>
    </source>
</evidence>
<dbReference type="InterPro" id="IPR006439">
    <property type="entry name" value="HAD-SF_hydro_IA"/>
</dbReference>
<evidence type="ECO:0000256" key="4">
    <source>
        <dbReference type="ARBA" id="ARBA00022842"/>
    </source>
</evidence>
<evidence type="ECO:0000313" key="11">
    <source>
        <dbReference type="Proteomes" id="UP000318242"/>
    </source>
</evidence>
<feature type="binding site" evidence="9">
    <location>
        <position position="10"/>
    </location>
    <ligand>
        <name>Mg(2+)</name>
        <dbReference type="ChEBI" id="CHEBI:18420"/>
    </ligand>
</feature>
<accession>A0A4Y3II51</accession>
<dbReference type="InterPro" id="IPR050155">
    <property type="entry name" value="HAD-like_hydrolase_sf"/>
</dbReference>
<gene>
    <name evidence="9 10" type="primary">phnX</name>
    <name evidence="10" type="ORF">VCO01S_03260</name>
</gene>
<evidence type="ECO:0000256" key="9">
    <source>
        <dbReference type="HAMAP-Rule" id="MF_01375"/>
    </source>
</evidence>
<dbReference type="EMBL" id="BJLH01000001">
    <property type="protein sequence ID" value="GEA59133.1"/>
    <property type="molecule type" value="Genomic_DNA"/>
</dbReference>
<dbReference type="SFLD" id="SFLDG01129">
    <property type="entry name" value="C1.5:_HAD__Beta-PGM__Phosphata"/>
    <property type="match status" value="1"/>
</dbReference>
<feature type="active site" description="Nucleophile" evidence="9">
    <location>
        <position position="10"/>
    </location>
</feature>